<gene>
    <name evidence="1" type="ORF">PILCRDRAFT_15285</name>
</gene>
<dbReference type="Proteomes" id="UP000054166">
    <property type="component" value="Unassembled WGS sequence"/>
</dbReference>
<reference evidence="1 2" key="1">
    <citation type="submission" date="2014-04" db="EMBL/GenBank/DDBJ databases">
        <authorList>
            <consortium name="DOE Joint Genome Institute"/>
            <person name="Kuo A."/>
            <person name="Tarkka M."/>
            <person name="Buscot F."/>
            <person name="Kohler A."/>
            <person name="Nagy L.G."/>
            <person name="Floudas D."/>
            <person name="Copeland A."/>
            <person name="Barry K.W."/>
            <person name="Cichocki N."/>
            <person name="Veneault-Fourrey C."/>
            <person name="LaButti K."/>
            <person name="Lindquist E.A."/>
            <person name="Lipzen A."/>
            <person name="Lundell T."/>
            <person name="Morin E."/>
            <person name="Murat C."/>
            <person name="Sun H."/>
            <person name="Tunlid A."/>
            <person name="Henrissat B."/>
            <person name="Grigoriev I.V."/>
            <person name="Hibbett D.S."/>
            <person name="Martin F."/>
            <person name="Nordberg H.P."/>
            <person name="Cantor M.N."/>
            <person name="Hua S.X."/>
        </authorList>
    </citation>
    <scope>NUCLEOTIDE SEQUENCE [LARGE SCALE GENOMIC DNA]</scope>
    <source>
        <strain evidence="1 2">F 1598</strain>
    </source>
</reference>
<sequence>MPEAFLTYISSQLPFLDAFWRSEWYLTNGNPFVWNFQFSYSKDAGGLLRGF</sequence>
<accession>A0A0C3EZL6</accession>
<evidence type="ECO:0000313" key="1">
    <source>
        <dbReference type="EMBL" id="KIM73379.1"/>
    </source>
</evidence>
<keyword evidence="2" id="KW-1185">Reference proteome</keyword>
<organism evidence="1 2">
    <name type="scientific">Piloderma croceum (strain F 1598)</name>
    <dbReference type="NCBI Taxonomy" id="765440"/>
    <lineage>
        <taxon>Eukaryota</taxon>
        <taxon>Fungi</taxon>
        <taxon>Dikarya</taxon>
        <taxon>Basidiomycota</taxon>
        <taxon>Agaricomycotina</taxon>
        <taxon>Agaricomycetes</taxon>
        <taxon>Agaricomycetidae</taxon>
        <taxon>Atheliales</taxon>
        <taxon>Atheliaceae</taxon>
        <taxon>Piloderma</taxon>
    </lineage>
</organism>
<reference evidence="2" key="2">
    <citation type="submission" date="2015-01" db="EMBL/GenBank/DDBJ databases">
        <title>Evolutionary Origins and Diversification of the Mycorrhizal Mutualists.</title>
        <authorList>
            <consortium name="DOE Joint Genome Institute"/>
            <consortium name="Mycorrhizal Genomics Consortium"/>
            <person name="Kohler A."/>
            <person name="Kuo A."/>
            <person name="Nagy L.G."/>
            <person name="Floudas D."/>
            <person name="Copeland A."/>
            <person name="Barry K.W."/>
            <person name="Cichocki N."/>
            <person name="Veneault-Fourrey C."/>
            <person name="LaButti K."/>
            <person name="Lindquist E.A."/>
            <person name="Lipzen A."/>
            <person name="Lundell T."/>
            <person name="Morin E."/>
            <person name="Murat C."/>
            <person name="Riley R."/>
            <person name="Ohm R."/>
            <person name="Sun H."/>
            <person name="Tunlid A."/>
            <person name="Henrissat B."/>
            <person name="Grigoriev I.V."/>
            <person name="Hibbett D.S."/>
            <person name="Martin F."/>
        </authorList>
    </citation>
    <scope>NUCLEOTIDE SEQUENCE [LARGE SCALE GENOMIC DNA]</scope>
    <source>
        <strain evidence="2">F 1598</strain>
    </source>
</reference>
<dbReference type="HOGENOM" id="CLU_3107225_0_0_1"/>
<name>A0A0C3EZL6_PILCF</name>
<dbReference type="InParanoid" id="A0A0C3EZL6"/>
<evidence type="ECO:0000313" key="2">
    <source>
        <dbReference type="Proteomes" id="UP000054166"/>
    </source>
</evidence>
<protein>
    <submittedName>
        <fullName evidence="1">Uncharacterized protein</fullName>
    </submittedName>
</protein>
<dbReference type="AlphaFoldDB" id="A0A0C3EZL6"/>
<dbReference type="EMBL" id="KN833084">
    <property type="protein sequence ID" value="KIM73379.1"/>
    <property type="molecule type" value="Genomic_DNA"/>
</dbReference>
<proteinExistence type="predicted"/>